<protein>
    <submittedName>
        <fullName evidence="8">Drug/metabolite transporter (DMT)-like permease</fullName>
    </submittedName>
</protein>
<evidence type="ECO:0000313" key="8">
    <source>
        <dbReference type="EMBL" id="POS01474.1"/>
    </source>
</evidence>
<name>A0A2S4N702_9FLAO</name>
<feature type="transmembrane region" description="Helical" evidence="6">
    <location>
        <begin position="191"/>
        <end position="209"/>
    </location>
</feature>
<proteinExistence type="inferred from homology"/>
<keyword evidence="9" id="KW-1185">Reference proteome</keyword>
<dbReference type="InterPro" id="IPR050638">
    <property type="entry name" value="AA-Vitamin_Transporters"/>
</dbReference>
<gene>
    <name evidence="8" type="ORF">Q361_11057</name>
</gene>
<evidence type="ECO:0000256" key="4">
    <source>
        <dbReference type="ARBA" id="ARBA00022989"/>
    </source>
</evidence>
<keyword evidence="5 6" id="KW-0472">Membrane</keyword>
<keyword evidence="3 6" id="KW-0812">Transmembrane</keyword>
<comment type="similarity">
    <text evidence="2">Belongs to the EamA transporter family.</text>
</comment>
<feature type="transmembrane region" description="Helical" evidence="6">
    <location>
        <begin position="221"/>
        <end position="244"/>
    </location>
</feature>
<dbReference type="SUPFAM" id="SSF103481">
    <property type="entry name" value="Multidrug resistance efflux transporter EmrE"/>
    <property type="match status" value="2"/>
</dbReference>
<feature type="transmembrane region" description="Helical" evidence="6">
    <location>
        <begin position="256"/>
        <end position="276"/>
    </location>
</feature>
<evidence type="ECO:0000313" key="9">
    <source>
        <dbReference type="Proteomes" id="UP000237056"/>
    </source>
</evidence>
<feature type="transmembrane region" description="Helical" evidence="6">
    <location>
        <begin position="45"/>
        <end position="67"/>
    </location>
</feature>
<dbReference type="Proteomes" id="UP000237056">
    <property type="component" value="Unassembled WGS sequence"/>
</dbReference>
<feature type="transmembrane region" description="Helical" evidence="6">
    <location>
        <begin position="311"/>
        <end position="329"/>
    </location>
</feature>
<evidence type="ECO:0000256" key="1">
    <source>
        <dbReference type="ARBA" id="ARBA00004141"/>
    </source>
</evidence>
<reference evidence="8 9" key="1">
    <citation type="submission" date="2018-01" db="EMBL/GenBank/DDBJ databases">
        <title>Genomic Encyclopedia of Type Strains, Phase I: the one thousand microbial genomes (KMG-I) project.</title>
        <authorList>
            <person name="Goeker M."/>
        </authorList>
    </citation>
    <scope>NUCLEOTIDE SEQUENCE [LARGE SCALE GENOMIC DNA]</scope>
    <source>
        <strain evidence="8 9">DSM 17960</strain>
    </source>
</reference>
<feature type="transmembrane region" description="Helical" evidence="6">
    <location>
        <begin position="105"/>
        <end position="125"/>
    </location>
</feature>
<evidence type="ECO:0000259" key="7">
    <source>
        <dbReference type="Pfam" id="PF00892"/>
    </source>
</evidence>
<comment type="caution">
    <text evidence="8">The sequence shown here is derived from an EMBL/GenBank/DDBJ whole genome shotgun (WGS) entry which is preliminary data.</text>
</comment>
<comment type="subcellular location">
    <subcellularLocation>
        <location evidence="1">Membrane</location>
        <topology evidence="1">Multi-pass membrane protein</topology>
    </subcellularLocation>
</comment>
<feature type="domain" description="EamA" evidence="7">
    <location>
        <begin position="191"/>
        <end position="328"/>
    </location>
</feature>
<feature type="transmembrane region" description="Helical" evidence="6">
    <location>
        <begin position="73"/>
        <end position="93"/>
    </location>
</feature>
<feature type="transmembrane region" description="Helical" evidence="6">
    <location>
        <begin position="288"/>
        <end position="305"/>
    </location>
</feature>
<dbReference type="AlphaFoldDB" id="A0A2S4N702"/>
<feature type="domain" description="EamA" evidence="7">
    <location>
        <begin position="46"/>
        <end position="177"/>
    </location>
</feature>
<dbReference type="PANTHER" id="PTHR32322:SF2">
    <property type="entry name" value="EAMA DOMAIN-CONTAINING PROTEIN"/>
    <property type="match status" value="1"/>
</dbReference>
<evidence type="ECO:0000256" key="3">
    <source>
        <dbReference type="ARBA" id="ARBA00022692"/>
    </source>
</evidence>
<evidence type="ECO:0000256" key="5">
    <source>
        <dbReference type="ARBA" id="ARBA00023136"/>
    </source>
</evidence>
<dbReference type="InterPro" id="IPR000620">
    <property type="entry name" value="EamA_dom"/>
</dbReference>
<organism evidence="8 9">
    <name type="scientific">Flavobacterium croceum DSM 17960</name>
    <dbReference type="NCBI Taxonomy" id="1121886"/>
    <lineage>
        <taxon>Bacteria</taxon>
        <taxon>Pseudomonadati</taxon>
        <taxon>Bacteroidota</taxon>
        <taxon>Flavobacteriia</taxon>
        <taxon>Flavobacteriales</taxon>
        <taxon>Flavobacteriaceae</taxon>
        <taxon>Flavobacterium</taxon>
    </lineage>
</organism>
<sequence length="336" mass="37739">MLWTALGNGNKKLEVNFEYKQKILYKISIKNIYSYMTQSKPDLKLVFSLLIVGIVWGTTYLGIRVAVETIPPWWITSIRQGFAALIVLCILLYKKQLAWIGWKNLKFQIIPSLLMIVLANGFTTIAEQTLPSGLTSIMSALSPVIIFIGGILFGIEKPTFKGLIGVMLGFLGVVFIFRNGLSAILDPNYKTGLLFLSIAILSWSVGVIYSKKHTHKSNNIALNLFYQFSISSIIQFVLAILFSSNTDIHQWSSRSVFALLYLAVFGSVLAFFCYYYALKRVSALQVSILNYVNTIIAVFLGWLLLNETITIDFIIATALIIFGVFIINYKKTTSKM</sequence>
<dbReference type="Pfam" id="PF00892">
    <property type="entry name" value="EamA"/>
    <property type="match status" value="2"/>
</dbReference>
<feature type="transmembrane region" description="Helical" evidence="6">
    <location>
        <begin position="162"/>
        <end position="185"/>
    </location>
</feature>
<evidence type="ECO:0000256" key="6">
    <source>
        <dbReference type="SAM" id="Phobius"/>
    </source>
</evidence>
<accession>A0A2S4N702</accession>
<dbReference type="GO" id="GO:0016020">
    <property type="term" value="C:membrane"/>
    <property type="evidence" value="ECO:0007669"/>
    <property type="project" value="UniProtKB-SubCell"/>
</dbReference>
<dbReference type="Gene3D" id="1.10.3730.20">
    <property type="match status" value="1"/>
</dbReference>
<dbReference type="PANTHER" id="PTHR32322">
    <property type="entry name" value="INNER MEMBRANE TRANSPORTER"/>
    <property type="match status" value="1"/>
</dbReference>
<dbReference type="EMBL" id="PQNY01000010">
    <property type="protein sequence ID" value="POS01474.1"/>
    <property type="molecule type" value="Genomic_DNA"/>
</dbReference>
<dbReference type="InterPro" id="IPR037185">
    <property type="entry name" value="EmrE-like"/>
</dbReference>
<evidence type="ECO:0000256" key="2">
    <source>
        <dbReference type="ARBA" id="ARBA00007362"/>
    </source>
</evidence>
<feature type="transmembrane region" description="Helical" evidence="6">
    <location>
        <begin position="137"/>
        <end position="155"/>
    </location>
</feature>
<keyword evidence="4 6" id="KW-1133">Transmembrane helix</keyword>